<evidence type="ECO:0000256" key="2">
    <source>
        <dbReference type="ARBA" id="ARBA00022679"/>
    </source>
</evidence>
<comment type="caution">
    <text evidence="5">The sequence shown here is derived from an EMBL/GenBank/DDBJ whole genome shotgun (WGS) entry which is preliminary data.</text>
</comment>
<evidence type="ECO:0000256" key="4">
    <source>
        <dbReference type="ARBA" id="ARBA00023163"/>
    </source>
</evidence>
<keyword evidence="2" id="KW-0808">Transferase</keyword>
<keyword evidence="6" id="KW-1185">Reference proteome</keyword>
<dbReference type="PANTHER" id="PTHR34995:SF1">
    <property type="entry name" value="DNA-DIRECTED RNA POLYMERASE SUBUNIT BETA"/>
    <property type="match status" value="1"/>
</dbReference>
<name>A0A444WRA1_ARAHY</name>
<evidence type="ECO:0000256" key="1">
    <source>
        <dbReference type="ARBA" id="ARBA00022478"/>
    </source>
</evidence>
<dbReference type="Proteomes" id="UP000289738">
    <property type="component" value="Unassembled WGS sequence"/>
</dbReference>
<evidence type="ECO:0000313" key="5">
    <source>
        <dbReference type="EMBL" id="RYQ79944.1"/>
    </source>
</evidence>
<evidence type="ECO:0000256" key="3">
    <source>
        <dbReference type="ARBA" id="ARBA00022695"/>
    </source>
</evidence>
<dbReference type="AlphaFoldDB" id="A0A444WRA1"/>
<proteinExistence type="predicted"/>
<accession>A0A444WRA1</accession>
<protein>
    <submittedName>
        <fullName evidence="5">Uncharacterized protein</fullName>
    </submittedName>
</protein>
<reference evidence="5 6" key="1">
    <citation type="submission" date="2019-01" db="EMBL/GenBank/DDBJ databases">
        <title>Sequencing of cultivated peanut Arachis hypogaea provides insights into genome evolution and oil improvement.</title>
        <authorList>
            <person name="Chen X."/>
        </authorList>
    </citation>
    <scope>NUCLEOTIDE SEQUENCE [LARGE SCALE GENOMIC DNA]</scope>
    <source>
        <strain evidence="6">cv. Fuhuasheng</strain>
        <tissue evidence="5">Leaves</tissue>
    </source>
</reference>
<dbReference type="InterPro" id="IPR050254">
    <property type="entry name" value="RNA_pol_beta''_euk"/>
</dbReference>
<keyword evidence="4" id="KW-0804">Transcription</keyword>
<organism evidence="5 6">
    <name type="scientific">Arachis hypogaea</name>
    <name type="common">Peanut</name>
    <dbReference type="NCBI Taxonomy" id="3818"/>
    <lineage>
        <taxon>Eukaryota</taxon>
        <taxon>Viridiplantae</taxon>
        <taxon>Streptophyta</taxon>
        <taxon>Embryophyta</taxon>
        <taxon>Tracheophyta</taxon>
        <taxon>Spermatophyta</taxon>
        <taxon>Magnoliopsida</taxon>
        <taxon>eudicotyledons</taxon>
        <taxon>Gunneridae</taxon>
        <taxon>Pentapetalae</taxon>
        <taxon>rosids</taxon>
        <taxon>fabids</taxon>
        <taxon>Fabales</taxon>
        <taxon>Fabaceae</taxon>
        <taxon>Papilionoideae</taxon>
        <taxon>50 kb inversion clade</taxon>
        <taxon>dalbergioids sensu lato</taxon>
        <taxon>Dalbergieae</taxon>
        <taxon>Pterocarpus clade</taxon>
        <taxon>Arachis</taxon>
    </lineage>
</organism>
<evidence type="ECO:0000313" key="6">
    <source>
        <dbReference type="Proteomes" id="UP000289738"/>
    </source>
</evidence>
<keyword evidence="1" id="KW-0240">DNA-directed RNA polymerase</keyword>
<sequence length="102" mass="11905">MPFPFQSIEDPDKQLTSSSDISIEIPVNGIFRRNSILAHFDDPQYRTQNSGIPKYKTIGTPPLFKKEDLIEYEGVKECKPKYQIKVERFFFIPEEVHLLSEL</sequence>
<keyword evidence="3" id="KW-0548">Nucleotidyltransferase</keyword>
<dbReference type="GO" id="GO:0016779">
    <property type="term" value="F:nucleotidyltransferase activity"/>
    <property type="evidence" value="ECO:0007669"/>
    <property type="project" value="UniProtKB-KW"/>
</dbReference>
<dbReference type="GO" id="GO:0000428">
    <property type="term" value="C:DNA-directed RNA polymerase complex"/>
    <property type="evidence" value="ECO:0007669"/>
    <property type="project" value="UniProtKB-KW"/>
</dbReference>
<gene>
    <name evidence="5" type="ORF">Ahy_Scaffold1g106676</name>
</gene>
<dbReference type="EMBL" id="SDMP01000021">
    <property type="protein sequence ID" value="RYQ79944.1"/>
    <property type="molecule type" value="Genomic_DNA"/>
</dbReference>
<dbReference type="PANTHER" id="PTHR34995">
    <property type="entry name" value="DNA-DIRECTED RNA POLYMERASE SUBUNIT BETA"/>
    <property type="match status" value="1"/>
</dbReference>